<dbReference type="Pfam" id="PF17927">
    <property type="entry name" value="Ins134_P3_kin_N"/>
    <property type="match status" value="1"/>
</dbReference>
<dbReference type="InterPro" id="IPR040464">
    <property type="entry name" value="InsP(3)kin_ATP-grasp"/>
</dbReference>
<evidence type="ECO:0000256" key="5">
    <source>
        <dbReference type="ARBA" id="ARBA00012072"/>
    </source>
</evidence>
<feature type="compositionally biased region" description="Basic and acidic residues" evidence="23">
    <location>
        <begin position="116"/>
        <end position="136"/>
    </location>
</feature>
<evidence type="ECO:0000256" key="22">
    <source>
        <dbReference type="SAM" id="Coils"/>
    </source>
</evidence>
<dbReference type="GO" id="GO:0052725">
    <property type="term" value="F:inositol-1,3,4-trisphosphate 6-kinase activity"/>
    <property type="evidence" value="ECO:0007669"/>
    <property type="project" value="InterPro"/>
</dbReference>
<evidence type="ECO:0000256" key="14">
    <source>
        <dbReference type="ARBA" id="ARBA00031742"/>
    </source>
</evidence>
<dbReference type="Gene3D" id="3.30.1490.220">
    <property type="match status" value="1"/>
</dbReference>
<dbReference type="EC" id="2.7.1.159" evidence="4"/>
<evidence type="ECO:0000256" key="16">
    <source>
        <dbReference type="ARBA" id="ARBA00033624"/>
    </source>
</evidence>
<keyword evidence="7" id="KW-0808">Transferase</keyword>
<dbReference type="InterPro" id="IPR008656">
    <property type="entry name" value="Inositol_tetrakis-P_1-kinase"/>
</dbReference>
<dbReference type="EMBL" id="KZ288392">
    <property type="protein sequence ID" value="PBC26333.1"/>
    <property type="molecule type" value="Genomic_DNA"/>
</dbReference>
<comment type="catalytic activity">
    <reaction evidence="16">
        <text>1D-myo-inositol 3,4,6-trisphosphate + ATP = 1D-myo-inositol 1,3,4,6-tetrakisphosphate + ADP + H(+)</text>
        <dbReference type="Rhea" id="RHEA:70287"/>
        <dbReference type="ChEBI" id="CHEBI:15378"/>
        <dbReference type="ChEBI" id="CHEBI:30616"/>
        <dbReference type="ChEBI" id="CHEBI:57660"/>
        <dbReference type="ChEBI" id="CHEBI:189099"/>
        <dbReference type="ChEBI" id="CHEBI:456216"/>
    </reaction>
    <physiologicalReaction direction="left-to-right" evidence="16">
        <dbReference type="Rhea" id="RHEA:70288"/>
    </physiologicalReaction>
    <physiologicalReaction direction="right-to-left" evidence="16">
        <dbReference type="Rhea" id="RHEA:70289"/>
    </physiologicalReaction>
</comment>
<evidence type="ECO:0000256" key="9">
    <source>
        <dbReference type="ARBA" id="ARBA00022741"/>
    </source>
</evidence>
<dbReference type="PANTHER" id="PTHR14217">
    <property type="entry name" value="INOSITOL-TETRAKISPHOSPHATE 1-KINASE"/>
    <property type="match status" value="1"/>
</dbReference>
<feature type="region of interest" description="Disordered" evidence="23">
    <location>
        <begin position="625"/>
        <end position="646"/>
    </location>
</feature>
<accession>A0A2A3E3K1</accession>
<feature type="domain" description="ATP-grasp" evidence="24">
    <location>
        <begin position="1285"/>
        <end position="1498"/>
    </location>
</feature>
<dbReference type="GO" id="GO:0032957">
    <property type="term" value="P:inositol trisphosphate metabolic process"/>
    <property type="evidence" value="ECO:0007669"/>
    <property type="project" value="InterPro"/>
</dbReference>
<evidence type="ECO:0000256" key="18">
    <source>
        <dbReference type="ARBA" id="ARBA00033674"/>
    </source>
</evidence>
<comment type="cofactor">
    <cofactor evidence="1">
        <name>Mg(2+)</name>
        <dbReference type="ChEBI" id="CHEBI:18420"/>
    </cofactor>
</comment>
<dbReference type="InterPro" id="IPR011761">
    <property type="entry name" value="ATP-grasp"/>
</dbReference>
<keyword evidence="13" id="KW-0413">Isomerase</keyword>
<reference evidence="25 26" key="1">
    <citation type="submission" date="2014-07" db="EMBL/GenBank/DDBJ databases">
        <title>Genomic and transcriptomic analysis on Apis cerana provide comprehensive insights into honey bee biology.</title>
        <authorList>
            <person name="Diao Q."/>
            <person name="Sun L."/>
            <person name="Zheng H."/>
            <person name="Zheng H."/>
            <person name="Xu S."/>
            <person name="Wang S."/>
            <person name="Zeng Z."/>
            <person name="Hu F."/>
            <person name="Su S."/>
            <person name="Wu J."/>
        </authorList>
    </citation>
    <scope>NUCLEOTIDE SEQUENCE [LARGE SCALE GENOMIC DNA]</scope>
    <source>
        <tissue evidence="25">Pupae without intestine</tissue>
    </source>
</reference>
<protein>
    <recommendedName>
        <fullName evidence="6">Inositol-tetrakisphosphate 1-kinase</fullName>
        <ecNumber evidence="5">2.7.1.134</ecNumber>
        <ecNumber evidence="4">2.7.1.159</ecNumber>
    </recommendedName>
    <alternativeName>
        <fullName evidence="14">Inositol 1,3,4-trisphosphate 5/6-kinase</fullName>
    </alternativeName>
</protein>
<comment type="catalytic activity">
    <reaction evidence="20">
        <text>1D-myo-inositol 1,3,4-trisphosphate + 1D-myo-inositol 1,3,4,5,6-pentakisphosphate = 1D-myo-inositol 3,4,5,6-tetrakisphosphate + 1D-myo-inositol 1,3,4,6-tetrakisphosphate</text>
        <dbReference type="Rhea" id="RHEA:70263"/>
        <dbReference type="ChEBI" id="CHEBI:57539"/>
        <dbReference type="ChEBI" id="CHEBI:57660"/>
        <dbReference type="ChEBI" id="CHEBI:57733"/>
        <dbReference type="ChEBI" id="CHEBI:58414"/>
    </reaction>
    <physiologicalReaction direction="left-to-right" evidence="20">
        <dbReference type="Rhea" id="RHEA:70264"/>
    </physiologicalReaction>
    <physiologicalReaction direction="right-to-left" evidence="20">
        <dbReference type="Rhea" id="RHEA:70265"/>
    </physiologicalReaction>
</comment>
<dbReference type="GO" id="GO:0052726">
    <property type="term" value="F:inositol-1,3,4-trisphosphate 5-kinase activity"/>
    <property type="evidence" value="ECO:0007669"/>
    <property type="project" value="InterPro"/>
</dbReference>
<comment type="catalytic activity">
    <reaction evidence="19">
        <text>1D-myo-inositol 1,3,4-trisphosphate + 1D-myo-inositol 1,3,4,5,6-pentakisphosphate = 1D-myo-inositol 3,4,5,6-tetrakisphosphate + 1D-myo-inositol 1,3,4,5-tetrakisphosphate</text>
        <dbReference type="Rhea" id="RHEA:70271"/>
        <dbReference type="ChEBI" id="CHEBI:57539"/>
        <dbReference type="ChEBI" id="CHEBI:57733"/>
        <dbReference type="ChEBI" id="CHEBI:57895"/>
        <dbReference type="ChEBI" id="CHEBI:58414"/>
    </reaction>
    <physiologicalReaction direction="left-to-right" evidence="19">
        <dbReference type="Rhea" id="RHEA:70272"/>
    </physiologicalReaction>
    <physiologicalReaction direction="right-to-left" evidence="19">
        <dbReference type="Rhea" id="RHEA:70273"/>
    </physiologicalReaction>
</comment>
<evidence type="ECO:0000256" key="17">
    <source>
        <dbReference type="ARBA" id="ARBA00033645"/>
    </source>
</evidence>
<dbReference type="GO" id="GO:0005737">
    <property type="term" value="C:cytoplasm"/>
    <property type="evidence" value="ECO:0007669"/>
    <property type="project" value="TreeGrafter"/>
</dbReference>
<evidence type="ECO:0000256" key="8">
    <source>
        <dbReference type="ARBA" id="ARBA00022723"/>
    </source>
</evidence>
<dbReference type="FunFam" id="3.30.1490.220:FF:000002">
    <property type="entry name" value="Inositol-tetrakisphosphate 1-kinase"/>
    <property type="match status" value="1"/>
</dbReference>
<dbReference type="GO" id="GO:0005524">
    <property type="term" value="F:ATP binding"/>
    <property type="evidence" value="ECO:0007669"/>
    <property type="project" value="UniProtKB-UniRule"/>
</dbReference>
<comment type="catalytic activity">
    <reaction evidence="15">
        <text>1D-myo-inositol 1,3,4-trisphosphate + ATP = 1D-myo-inositol 1,3,4,5-tetrakisphosphate + ADP + H(+)</text>
        <dbReference type="Rhea" id="RHEA:13253"/>
        <dbReference type="ChEBI" id="CHEBI:15378"/>
        <dbReference type="ChEBI" id="CHEBI:30616"/>
        <dbReference type="ChEBI" id="CHEBI:57895"/>
        <dbReference type="ChEBI" id="CHEBI:58414"/>
        <dbReference type="ChEBI" id="CHEBI:456216"/>
        <dbReference type="EC" id="2.7.1.159"/>
    </reaction>
    <physiologicalReaction direction="left-to-right" evidence="15">
        <dbReference type="Rhea" id="RHEA:13254"/>
    </physiologicalReaction>
    <physiologicalReaction direction="right-to-left" evidence="15">
        <dbReference type="Rhea" id="RHEA:13255"/>
    </physiologicalReaction>
</comment>
<comment type="catalytic activity">
    <reaction evidence="18">
        <text>1D-myo-inositol 1,3,4-trisphosphate + ATP = 1D-myo-inositol 1,3,4,6-tetrakisphosphate + ADP + H(+)</text>
        <dbReference type="Rhea" id="RHEA:20940"/>
        <dbReference type="ChEBI" id="CHEBI:15378"/>
        <dbReference type="ChEBI" id="CHEBI:30616"/>
        <dbReference type="ChEBI" id="CHEBI:57660"/>
        <dbReference type="ChEBI" id="CHEBI:58414"/>
        <dbReference type="ChEBI" id="CHEBI:456216"/>
        <dbReference type="EC" id="2.7.1.159"/>
    </reaction>
    <physiologicalReaction direction="left-to-right" evidence="18">
        <dbReference type="Rhea" id="RHEA:20941"/>
    </physiologicalReaction>
    <physiologicalReaction direction="right-to-left" evidence="18">
        <dbReference type="Rhea" id="RHEA:20942"/>
    </physiologicalReaction>
</comment>
<evidence type="ECO:0000313" key="26">
    <source>
        <dbReference type="Proteomes" id="UP000242457"/>
    </source>
</evidence>
<evidence type="ECO:0000256" key="11">
    <source>
        <dbReference type="ARBA" id="ARBA00022840"/>
    </source>
</evidence>
<dbReference type="EC" id="2.7.1.134" evidence="5"/>
<dbReference type="STRING" id="94128.A0A2A3E3K1"/>
<dbReference type="Gene3D" id="3.40.50.11370">
    <property type="match status" value="1"/>
</dbReference>
<proteinExistence type="inferred from homology"/>
<gene>
    <name evidence="25" type="ORF">APICC_04685</name>
</gene>
<dbReference type="GO" id="GO:0016853">
    <property type="term" value="F:isomerase activity"/>
    <property type="evidence" value="ECO:0007669"/>
    <property type="project" value="UniProtKB-KW"/>
</dbReference>
<dbReference type="PROSITE" id="PS50975">
    <property type="entry name" value="ATP_GRASP"/>
    <property type="match status" value="1"/>
</dbReference>
<dbReference type="OrthoDB" id="7694872at2759"/>
<dbReference type="Pfam" id="PF05770">
    <property type="entry name" value="Ins134_P3_kin"/>
    <property type="match status" value="1"/>
</dbReference>
<evidence type="ECO:0000256" key="12">
    <source>
        <dbReference type="ARBA" id="ARBA00022842"/>
    </source>
</evidence>
<keyword evidence="11 21" id="KW-0067">ATP-binding</keyword>
<dbReference type="Gene3D" id="3.30.470.20">
    <property type="entry name" value="ATP-grasp fold, B domain"/>
    <property type="match status" value="1"/>
</dbReference>
<dbReference type="InterPro" id="IPR041429">
    <property type="entry name" value="ITPK1_N"/>
</dbReference>
<sequence length="1533" mass="176994">MKKTAKKIQRDIENIHAICKYKYAKYTDETPLDDENDQLLYIRERVAFKFQEANGWIDTESQQSSREELVAKTKRIVDLSAPKFKTSDDRYKEFSQQRRLDIQKLGLSPFMGNTRENNEKKKDENRTYSSKHETKNDRKISTFIVQAGPSVNIKGELITQNLENIHISPDSSFVQENPNVGTYMICHDFCKRNGFSPRKKEKVVRISDDNSGKSSIKSTNGKKESDEIGNGTEISEKLERTDIVSKECSSVFVENDEKLIENKTEESLMKNLEKKENLESTMNFKLTQSINEKSIQKISNLKSENETVEEEADNSKISVKNDQKQIRFDEQISKPRSREKEKEICSNLKQDSTRILEDNNEKLKYSLSLADSKVNDELPLPSNIIEEIYNINKKRHKEICEKRKTEKEEERYKEIDKRFSNIVKKYCDKDEKLEKSQIDKENSSHILSLSIISSEDSEGSDEFYTLYEPAVEELDGVLSSYNKIIDNIVQSTKTIDKFLSRPEFEEYQVDDTTRIKTSKKLIDPVSLSKEKIYKKRKCPTQSRTKQSTVSKIKSSTVKDRLPAANKNISKEWDVNKMKRVKSTIFTKKDYDSKKKYAAPKISSKFPTRLNSLMKDRLNVWKKFPQEETSESNEDISKDGKTIGINASKQIPRHKTRLFRIVNDSSNLTTSSNYPQSSSIDAKNGNDTKIMEEISKSLIDDEIREKITILKINSLKVDKDDEVQKGNFGTLQNIVCSDILKQVEPEARCSKNLIARVFREETRLTESKIKNIFNVNEIIPLILKNLKSDETNFENLKLLIVEDSNNIGSNEIQIIEERESNDEKMRSEKQDLQLEHLPNERNFTAAETTKCYGEIMRENILNKSDEKNSILIESIPNSEDELKRNQSISQSKNENIQDEEVDKINFNIDLKKNAEIDNVNNISKKNNENIISKDIDIQKKEINSENLISTETVSNIINESNGNKKYNAMYVNEKINLRNEDTNLNDINKISLITNDENMKHNDFEISDKCLDLKKEKSVELHSIKDTEKNDKQFDNNFSQVSSSNSLHNCISLRSSSKNLSKTSSNNPEFSQNMNEFRHIAESSVDDKIKNNFSYNLLEKKRILSNVYDDLDKKFSSTYIDTNYSSLLNQEYRLSNGISSISTIDSNKIEILSDISRSEGELYMPSSSSYSLGEVRMLTKNRSDGENAVDFDKNDPIYITKEMLTSWNESSKIDINSDLEPQGPFHVFIYKMTDKLAHAEYGDQNAKAIISKMKEYFCQHPEIIVIDPLDNISILINRYKSYEILQEQLQLNEVFTPRFIEIKSKNIVENISLLKMAGIKFPFLCKPLVAQGSNDAHKMMVIFNEQGVKDCQPPCVAQEFVNHNAILYKIYIVGENFHVVERPSFKNFYEKDCTALNTIFFSSHDICKSGSKSKWSILTEEDIPMTVKPKYEILKKIVKRVTELFGLLLVGVDVVIENHTGKYAIIDVNMFPGYDSYPNFFQQLISCIKKLSIEHRDIQQQHSKSYTLKKCLSDDLDSGFESDEKKKYSTKTNK</sequence>
<keyword evidence="8" id="KW-0479">Metal-binding</keyword>
<keyword evidence="26" id="KW-1185">Reference proteome</keyword>
<organism evidence="25 26">
    <name type="scientific">Apis cerana cerana</name>
    <name type="common">Oriental honeybee</name>
    <dbReference type="NCBI Taxonomy" id="94128"/>
    <lineage>
        <taxon>Eukaryota</taxon>
        <taxon>Metazoa</taxon>
        <taxon>Ecdysozoa</taxon>
        <taxon>Arthropoda</taxon>
        <taxon>Hexapoda</taxon>
        <taxon>Insecta</taxon>
        <taxon>Pterygota</taxon>
        <taxon>Neoptera</taxon>
        <taxon>Endopterygota</taxon>
        <taxon>Hymenoptera</taxon>
        <taxon>Apocrita</taxon>
        <taxon>Aculeata</taxon>
        <taxon>Apoidea</taxon>
        <taxon>Anthophila</taxon>
        <taxon>Apidae</taxon>
        <taxon>Apis</taxon>
    </lineage>
</organism>
<dbReference type="SUPFAM" id="SSF56059">
    <property type="entry name" value="Glutathione synthetase ATP-binding domain-like"/>
    <property type="match status" value="1"/>
</dbReference>
<evidence type="ECO:0000256" key="13">
    <source>
        <dbReference type="ARBA" id="ARBA00023235"/>
    </source>
</evidence>
<evidence type="ECO:0000256" key="20">
    <source>
        <dbReference type="ARBA" id="ARBA00049058"/>
    </source>
</evidence>
<evidence type="ECO:0000256" key="19">
    <source>
        <dbReference type="ARBA" id="ARBA00047728"/>
    </source>
</evidence>
<comment type="catalytic activity">
    <reaction evidence="17">
        <text>1D-myo-inositol 3,4,5,6-tetrakisphosphate + ATP = 1D-myo-inositol 1,3,4,5,6-pentakisphosphate + ADP + H(+)</text>
        <dbReference type="Rhea" id="RHEA:12452"/>
        <dbReference type="ChEBI" id="CHEBI:15378"/>
        <dbReference type="ChEBI" id="CHEBI:30616"/>
        <dbReference type="ChEBI" id="CHEBI:57539"/>
        <dbReference type="ChEBI" id="CHEBI:57733"/>
        <dbReference type="ChEBI" id="CHEBI:456216"/>
        <dbReference type="EC" id="2.7.1.134"/>
    </reaction>
    <physiologicalReaction direction="left-to-right" evidence="17">
        <dbReference type="Rhea" id="RHEA:12453"/>
    </physiologicalReaction>
    <physiologicalReaction direction="right-to-left" evidence="17">
        <dbReference type="Rhea" id="RHEA:12454"/>
    </physiologicalReaction>
</comment>
<evidence type="ECO:0000256" key="4">
    <source>
        <dbReference type="ARBA" id="ARBA00012017"/>
    </source>
</evidence>
<keyword evidence="9 21" id="KW-0547">Nucleotide-binding</keyword>
<evidence type="ECO:0000256" key="15">
    <source>
        <dbReference type="ARBA" id="ARBA00033609"/>
    </source>
</evidence>
<dbReference type="GO" id="GO:0000287">
    <property type="term" value="F:magnesium ion binding"/>
    <property type="evidence" value="ECO:0007669"/>
    <property type="project" value="InterPro"/>
</dbReference>
<comment type="subunit">
    <text evidence="3">Monomer.</text>
</comment>
<comment type="similarity">
    <text evidence="2">Belongs to the ITPK1 family.</text>
</comment>
<feature type="region of interest" description="Disordered" evidence="23">
    <location>
        <begin position="108"/>
        <end position="136"/>
    </location>
</feature>
<keyword evidence="22" id="KW-0175">Coiled coil</keyword>
<evidence type="ECO:0000256" key="3">
    <source>
        <dbReference type="ARBA" id="ARBA00011245"/>
    </source>
</evidence>
<evidence type="ECO:0000256" key="10">
    <source>
        <dbReference type="ARBA" id="ARBA00022777"/>
    </source>
</evidence>
<feature type="region of interest" description="Disordered" evidence="23">
    <location>
        <begin position="205"/>
        <end position="231"/>
    </location>
</feature>
<dbReference type="GO" id="GO:0047325">
    <property type="term" value="F:inositol-3,4,5,6-tetrakisphosphate 1-kinase activity"/>
    <property type="evidence" value="ECO:0007669"/>
    <property type="project" value="UniProtKB-EC"/>
</dbReference>
<name>A0A2A3E3K1_APICC</name>
<evidence type="ECO:0000259" key="24">
    <source>
        <dbReference type="PROSITE" id="PS50975"/>
    </source>
</evidence>
<evidence type="ECO:0000256" key="1">
    <source>
        <dbReference type="ARBA" id="ARBA00001946"/>
    </source>
</evidence>
<evidence type="ECO:0000256" key="23">
    <source>
        <dbReference type="SAM" id="MobiDB-lite"/>
    </source>
</evidence>
<dbReference type="PANTHER" id="PTHR14217:SF1">
    <property type="entry name" value="INOSITOL-TETRAKISPHOSPHATE 1-KINASE"/>
    <property type="match status" value="1"/>
</dbReference>
<feature type="coiled-coil region" evidence="22">
    <location>
        <begin position="255"/>
        <end position="318"/>
    </location>
</feature>
<evidence type="ECO:0000256" key="7">
    <source>
        <dbReference type="ARBA" id="ARBA00022679"/>
    </source>
</evidence>
<evidence type="ECO:0000256" key="2">
    <source>
        <dbReference type="ARBA" id="ARBA00009601"/>
    </source>
</evidence>
<feature type="region of interest" description="Disordered" evidence="23">
    <location>
        <begin position="1514"/>
        <end position="1533"/>
    </location>
</feature>
<evidence type="ECO:0000313" key="25">
    <source>
        <dbReference type="EMBL" id="PBC26333.1"/>
    </source>
</evidence>
<keyword evidence="12" id="KW-0460">Magnesium</keyword>
<evidence type="ECO:0000256" key="21">
    <source>
        <dbReference type="PROSITE-ProRule" id="PRU00409"/>
    </source>
</evidence>
<evidence type="ECO:0000256" key="6">
    <source>
        <dbReference type="ARBA" id="ARBA00014968"/>
    </source>
</evidence>
<dbReference type="Proteomes" id="UP000242457">
    <property type="component" value="Unassembled WGS sequence"/>
</dbReference>
<keyword evidence="10 25" id="KW-0418">Kinase</keyword>